<dbReference type="EMBL" id="JBHTJL010000009">
    <property type="protein sequence ID" value="MFD1062534.1"/>
    <property type="molecule type" value="Genomic_DNA"/>
</dbReference>
<dbReference type="InterPro" id="IPR002146">
    <property type="entry name" value="ATP_synth_b/b'su_bac/chlpt"/>
</dbReference>
<comment type="subcellular location">
    <subcellularLocation>
        <location evidence="15">Cell membrane</location>
        <topology evidence="15">Single-pass membrane protein</topology>
    </subcellularLocation>
    <subcellularLocation>
        <location evidence="14">Endomembrane system</location>
        <topology evidence="14">Single-pass membrane protein</topology>
    </subcellularLocation>
</comment>
<dbReference type="NCBIfam" id="NF011041">
    <property type="entry name" value="PRK14471.1"/>
    <property type="match status" value="1"/>
</dbReference>
<evidence type="ECO:0000256" key="3">
    <source>
        <dbReference type="ARBA" id="ARBA00022475"/>
    </source>
</evidence>
<evidence type="ECO:0000256" key="17">
    <source>
        <dbReference type="SAM" id="Coils"/>
    </source>
</evidence>
<comment type="similarity">
    <text evidence="1 15 16">Belongs to the ATPase B chain family.</text>
</comment>
<keyword evidence="2 15" id="KW-0813">Transport</keyword>
<keyword evidence="4 15" id="KW-0138">CF(0)</keyword>
<dbReference type="RefSeq" id="WP_386128485.1">
    <property type="nucleotide sequence ID" value="NZ_JBHTJL010000009.1"/>
</dbReference>
<evidence type="ECO:0000256" key="5">
    <source>
        <dbReference type="ARBA" id="ARBA00022692"/>
    </source>
</evidence>
<evidence type="ECO:0000256" key="1">
    <source>
        <dbReference type="ARBA" id="ARBA00005513"/>
    </source>
</evidence>
<protein>
    <recommendedName>
        <fullName evidence="15">ATP synthase subunit b</fullName>
    </recommendedName>
    <alternativeName>
        <fullName evidence="15">ATP synthase F(0) sector subunit b</fullName>
    </alternativeName>
    <alternativeName>
        <fullName evidence="15">ATPase subunit I</fullName>
    </alternativeName>
    <alternativeName>
        <fullName evidence="15">F-type ATPase subunit b</fullName>
        <shortName evidence="15">F-ATPase subunit b</shortName>
    </alternativeName>
</protein>
<evidence type="ECO:0000256" key="7">
    <source>
        <dbReference type="ARBA" id="ARBA00022989"/>
    </source>
</evidence>
<dbReference type="HAMAP" id="MF_01398">
    <property type="entry name" value="ATP_synth_b_bprime"/>
    <property type="match status" value="1"/>
</dbReference>
<dbReference type="SUPFAM" id="SSF81573">
    <property type="entry name" value="F1F0 ATP synthase subunit B, membrane domain"/>
    <property type="match status" value="1"/>
</dbReference>
<keyword evidence="10 15" id="KW-0066">ATP synthesis</keyword>
<evidence type="ECO:0000313" key="19">
    <source>
        <dbReference type="Proteomes" id="UP001597013"/>
    </source>
</evidence>
<name>A0ABW3N6F9_9FLAO</name>
<comment type="subunit">
    <text evidence="15">F-type ATPases have 2 components, F(1) - the catalytic core - and F(0) - the membrane proton channel. F(1) has five subunits: alpha(3), beta(3), gamma(1), delta(1), epsilon(1). F(0) has three main subunits: a(1), b(2) and c(10-14). The alpha and beta chains form an alternating ring which encloses part of the gamma chain. F(1) is attached to F(0) by a central stalk formed by the gamma and epsilon chains, while a peripheral stalk is formed by the delta and b chains.</text>
</comment>
<dbReference type="NCBIfam" id="TIGR01144">
    <property type="entry name" value="ATP_synt_b"/>
    <property type="match status" value="1"/>
</dbReference>
<evidence type="ECO:0000256" key="16">
    <source>
        <dbReference type="RuleBase" id="RU003848"/>
    </source>
</evidence>
<reference evidence="19" key="1">
    <citation type="journal article" date="2019" name="Int. J. Syst. Evol. Microbiol.">
        <title>The Global Catalogue of Microorganisms (GCM) 10K type strain sequencing project: providing services to taxonomists for standard genome sequencing and annotation.</title>
        <authorList>
            <consortium name="The Broad Institute Genomics Platform"/>
            <consortium name="The Broad Institute Genome Sequencing Center for Infectious Disease"/>
            <person name="Wu L."/>
            <person name="Ma J."/>
        </authorList>
    </citation>
    <scope>NUCLEOTIDE SEQUENCE [LARGE SCALE GENOMIC DNA]</scope>
    <source>
        <strain evidence="19">CCUG 62215</strain>
    </source>
</reference>
<dbReference type="InterPro" id="IPR005864">
    <property type="entry name" value="ATP_synth_F0_bsu_bac"/>
</dbReference>
<keyword evidence="19" id="KW-1185">Reference proteome</keyword>
<keyword evidence="5 15" id="KW-0812">Transmembrane</keyword>
<keyword evidence="6 15" id="KW-0375">Hydrogen ion transport</keyword>
<evidence type="ECO:0000256" key="8">
    <source>
        <dbReference type="ARBA" id="ARBA00023065"/>
    </source>
</evidence>
<keyword evidence="8 15" id="KW-0406">Ion transport</keyword>
<evidence type="ECO:0000313" key="18">
    <source>
        <dbReference type="EMBL" id="MFD1062534.1"/>
    </source>
</evidence>
<comment type="function">
    <text evidence="11 15">F(1)F(0) ATP synthase produces ATP from ADP in the presence of a proton or sodium gradient. F-type ATPases consist of two structural domains, F(1) containing the extramembraneous catalytic core and F(0) containing the membrane proton channel, linked together by a central stalk and a peripheral stalk. During catalysis, ATP synthesis in the catalytic domain of F(1) is coupled via a rotary mechanism of the central stalk subunits to proton translocation.</text>
</comment>
<dbReference type="Pfam" id="PF00430">
    <property type="entry name" value="ATP-synt_B"/>
    <property type="match status" value="1"/>
</dbReference>
<keyword evidence="3 15" id="KW-1003">Cell membrane</keyword>
<evidence type="ECO:0000256" key="10">
    <source>
        <dbReference type="ARBA" id="ARBA00023310"/>
    </source>
</evidence>
<comment type="function">
    <text evidence="12">Component of the F(0) channel, it forms part of the peripheral stalk, linking F(1) to F(0). The b'-subunit is a diverged and duplicated form of b found in plants and photosynthetic bacteria.</text>
</comment>
<organism evidence="18 19">
    <name type="scientific">Winogradskyella litorisediminis</name>
    <dbReference type="NCBI Taxonomy" id="1156618"/>
    <lineage>
        <taxon>Bacteria</taxon>
        <taxon>Pseudomonadati</taxon>
        <taxon>Bacteroidota</taxon>
        <taxon>Flavobacteriia</taxon>
        <taxon>Flavobacteriales</taxon>
        <taxon>Flavobacteriaceae</taxon>
        <taxon>Winogradskyella</taxon>
    </lineage>
</organism>
<evidence type="ECO:0000256" key="13">
    <source>
        <dbReference type="ARBA" id="ARBA00026054"/>
    </source>
</evidence>
<comment type="subunit">
    <text evidence="13">F-type ATPases have 2 components, F(1) - the catalytic core - and F(0) - the membrane proton channel. F(1) has five subunits: alpha(3), beta(3), gamma(1), delta(1), epsilon(1). F(0) has four main subunits: a(1), b(2) and c(10-14). The alpha and beta chains form an alternating ring which encloses part of the gamma chain. F(1) is attached to F(0) by a central stalk formed by the gamma and epsilon chains, while a peripheral stalk is formed by the delta and b chains.</text>
</comment>
<comment type="caution">
    <text evidence="18">The sequence shown here is derived from an EMBL/GenBank/DDBJ whole genome shotgun (WGS) entry which is preliminary data.</text>
</comment>
<dbReference type="InterPro" id="IPR050059">
    <property type="entry name" value="ATP_synthase_B_chain"/>
</dbReference>
<keyword evidence="7 15" id="KW-1133">Transmembrane helix</keyword>
<feature type="transmembrane region" description="Helical" evidence="15">
    <location>
        <begin position="12"/>
        <end position="32"/>
    </location>
</feature>
<dbReference type="CDD" id="cd06503">
    <property type="entry name" value="ATP-synt_Fo_b"/>
    <property type="match status" value="1"/>
</dbReference>
<evidence type="ECO:0000256" key="2">
    <source>
        <dbReference type="ARBA" id="ARBA00022448"/>
    </source>
</evidence>
<dbReference type="Proteomes" id="UP001597013">
    <property type="component" value="Unassembled WGS sequence"/>
</dbReference>
<feature type="coiled-coil region" evidence="17">
    <location>
        <begin position="39"/>
        <end position="91"/>
    </location>
</feature>
<gene>
    <name evidence="15" type="primary">atpF</name>
    <name evidence="18" type="ORF">ACFQ1Q_04690</name>
</gene>
<evidence type="ECO:0000256" key="9">
    <source>
        <dbReference type="ARBA" id="ARBA00023136"/>
    </source>
</evidence>
<evidence type="ECO:0000256" key="4">
    <source>
        <dbReference type="ARBA" id="ARBA00022547"/>
    </source>
</evidence>
<keyword evidence="17" id="KW-0175">Coiled coil</keyword>
<evidence type="ECO:0000256" key="6">
    <source>
        <dbReference type="ARBA" id="ARBA00022781"/>
    </source>
</evidence>
<evidence type="ECO:0000256" key="14">
    <source>
        <dbReference type="ARBA" id="ARBA00037847"/>
    </source>
</evidence>
<dbReference type="PANTHER" id="PTHR33445">
    <property type="entry name" value="ATP SYNTHASE SUBUNIT B', CHLOROPLASTIC"/>
    <property type="match status" value="1"/>
</dbReference>
<evidence type="ECO:0000256" key="15">
    <source>
        <dbReference type="HAMAP-Rule" id="MF_01398"/>
    </source>
</evidence>
<dbReference type="InterPro" id="IPR028987">
    <property type="entry name" value="ATP_synth_B-like_membr_sf"/>
</dbReference>
<evidence type="ECO:0000256" key="12">
    <source>
        <dbReference type="ARBA" id="ARBA00025614"/>
    </source>
</evidence>
<sequence>MDKLLNDFSPGLFVVSTILLLALIALMVKFAWKPILTSLNEREEGIQGALDAAENAKKEMENLQADNQKLLQEARLEREAMLKEARELKAKMIADAETEAQSQASKIIEQAQAAIASEKKAAMAELKSHVAGLSIDIAEKVVRKELASKDSQEKLVEEMLTEATLN</sequence>
<proteinExistence type="inferred from homology"/>
<evidence type="ECO:0000256" key="11">
    <source>
        <dbReference type="ARBA" id="ARBA00025198"/>
    </source>
</evidence>
<keyword evidence="9 15" id="KW-0472">Membrane</keyword>
<accession>A0ABW3N6F9</accession>
<dbReference type="PANTHER" id="PTHR33445:SF1">
    <property type="entry name" value="ATP SYNTHASE SUBUNIT B"/>
    <property type="match status" value="1"/>
</dbReference>